<evidence type="ECO:0000256" key="3">
    <source>
        <dbReference type="ARBA" id="ARBA00023242"/>
    </source>
</evidence>
<comment type="caution">
    <text evidence="6">The sequence shown here is derived from an EMBL/GenBank/DDBJ whole genome shotgun (WGS) entry which is preliminary data.</text>
</comment>
<dbReference type="PROSITE" id="PS51477">
    <property type="entry name" value="PAH"/>
    <property type="match status" value="1"/>
</dbReference>
<dbReference type="GO" id="GO:0000122">
    <property type="term" value="P:negative regulation of transcription by RNA polymerase II"/>
    <property type="evidence" value="ECO:0007669"/>
    <property type="project" value="TreeGrafter"/>
</dbReference>
<comment type="subcellular location">
    <subcellularLocation>
        <location evidence="1 4">Nucleus</location>
    </subcellularLocation>
</comment>
<dbReference type="InterPro" id="IPR013194">
    <property type="entry name" value="HDAC_interact_dom"/>
</dbReference>
<dbReference type="GO" id="GO:0000118">
    <property type="term" value="C:histone deacetylase complex"/>
    <property type="evidence" value="ECO:0007669"/>
    <property type="project" value="TreeGrafter"/>
</dbReference>
<dbReference type="PANTHER" id="PTHR12346">
    <property type="entry name" value="SIN3B-RELATED"/>
    <property type="match status" value="1"/>
</dbReference>
<evidence type="ECO:0000256" key="4">
    <source>
        <dbReference type="PROSITE-ProRule" id="PRU00810"/>
    </source>
</evidence>
<keyword evidence="3 4" id="KW-0539">Nucleus</keyword>
<gene>
    <name evidence="6" type="ORF">O6P43_002851</name>
</gene>
<dbReference type="KEGG" id="qsa:O6P43_002851"/>
<dbReference type="Pfam" id="PF08295">
    <property type="entry name" value="Sin3_corepress"/>
    <property type="match status" value="1"/>
</dbReference>
<dbReference type="EMBL" id="JARAOO010000002">
    <property type="protein sequence ID" value="KAJ7979453.1"/>
    <property type="molecule type" value="Genomic_DNA"/>
</dbReference>
<evidence type="ECO:0000256" key="1">
    <source>
        <dbReference type="ARBA" id="ARBA00004123"/>
    </source>
</evidence>
<dbReference type="InterPro" id="IPR003822">
    <property type="entry name" value="PAH"/>
</dbReference>
<evidence type="ECO:0000256" key="2">
    <source>
        <dbReference type="ARBA" id="ARBA00022491"/>
    </source>
</evidence>
<dbReference type="GO" id="GO:0000785">
    <property type="term" value="C:chromatin"/>
    <property type="evidence" value="ECO:0007669"/>
    <property type="project" value="TreeGrafter"/>
</dbReference>
<dbReference type="AlphaFoldDB" id="A0AAD7QDE1"/>
<feature type="domain" description="Histone deacetylase interacting" evidence="5">
    <location>
        <begin position="141"/>
        <end position="241"/>
    </location>
</feature>
<proteinExistence type="predicted"/>
<reference evidence="6" key="1">
    <citation type="journal article" date="2023" name="Science">
        <title>Elucidation of the pathway for biosynthesis of saponin adjuvants from the soapbark tree.</title>
        <authorList>
            <person name="Reed J."/>
            <person name="Orme A."/>
            <person name="El-Demerdash A."/>
            <person name="Owen C."/>
            <person name="Martin L.B.B."/>
            <person name="Misra R.C."/>
            <person name="Kikuchi S."/>
            <person name="Rejzek M."/>
            <person name="Martin A.C."/>
            <person name="Harkess A."/>
            <person name="Leebens-Mack J."/>
            <person name="Louveau T."/>
            <person name="Stephenson M.J."/>
            <person name="Osbourn A."/>
        </authorList>
    </citation>
    <scope>NUCLEOTIDE SEQUENCE</scope>
    <source>
        <strain evidence="6">S10</strain>
    </source>
</reference>
<sequence>MVASLFRGELDLLEEFEGFLIDSDSGFISSEIVSCDDQDGLRSLFKQASDFIENIRARLDNPDECLAFFDSLSSCRARKFDSNEFRRVVTDWIGNFPELMDEFEEFLQRFNNIGRPLFANIHVKSWAASTSKCKKSPQCDFYQRPTPSYRLRNKKCSKGVERSQLEAEVLNDKWVCVPVSSNFNEDKSSNSSYGGMDRSEDTAEDLRYEKDMYLSSLRSTEEQAETYELVNLQNPIKIRNHFSASNLRCIENLYGDHGLQMIEVLEETPSRALPVILRRLRQKQDEFLQYFS</sequence>
<evidence type="ECO:0000313" key="6">
    <source>
        <dbReference type="EMBL" id="KAJ7979453.1"/>
    </source>
</evidence>
<keyword evidence="2" id="KW-0678">Repressor</keyword>
<protein>
    <submittedName>
        <fullName evidence="6">Paired amphipathic helix protein Sin3-like</fullName>
    </submittedName>
</protein>
<dbReference type="GO" id="GO:0003714">
    <property type="term" value="F:transcription corepressor activity"/>
    <property type="evidence" value="ECO:0007669"/>
    <property type="project" value="InterPro"/>
</dbReference>
<dbReference type="Proteomes" id="UP001163823">
    <property type="component" value="Chromosome 2"/>
</dbReference>
<dbReference type="InterPro" id="IPR039774">
    <property type="entry name" value="Sin3-like"/>
</dbReference>
<evidence type="ECO:0000313" key="7">
    <source>
        <dbReference type="Proteomes" id="UP001163823"/>
    </source>
</evidence>
<accession>A0AAD7QDE1</accession>
<organism evidence="6 7">
    <name type="scientific">Quillaja saponaria</name>
    <name type="common">Soap bark tree</name>
    <dbReference type="NCBI Taxonomy" id="32244"/>
    <lineage>
        <taxon>Eukaryota</taxon>
        <taxon>Viridiplantae</taxon>
        <taxon>Streptophyta</taxon>
        <taxon>Embryophyta</taxon>
        <taxon>Tracheophyta</taxon>
        <taxon>Spermatophyta</taxon>
        <taxon>Magnoliopsida</taxon>
        <taxon>eudicotyledons</taxon>
        <taxon>Gunneridae</taxon>
        <taxon>Pentapetalae</taxon>
        <taxon>rosids</taxon>
        <taxon>fabids</taxon>
        <taxon>Fabales</taxon>
        <taxon>Quillajaceae</taxon>
        <taxon>Quillaja</taxon>
    </lineage>
</organism>
<name>A0AAD7QDE1_QUISA</name>
<evidence type="ECO:0000259" key="5">
    <source>
        <dbReference type="SMART" id="SM00761"/>
    </source>
</evidence>
<dbReference type="PANTHER" id="PTHR12346:SF0">
    <property type="entry name" value="SIN3A, ISOFORM G"/>
    <property type="match status" value="1"/>
</dbReference>
<dbReference type="SMART" id="SM00761">
    <property type="entry name" value="HDAC_interact"/>
    <property type="match status" value="1"/>
</dbReference>
<dbReference type="InterPro" id="IPR036600">
    <property type="entry name" value="PAH_sf"/>
</dbReference>
<keyword evidence="7" id="KW-1185">Reference proteome</keyword>
<dbReference type="Gene3D" id="1.20.1160.11">
    <property type="entry name" value="Paired amphipathic helix"/>
    <property type="match status" value="1"/>
</dbReference>
<dbReference type="SUPFAM" id="SSF47762">
    <property type="entry name" value="PAH2 domain"/>
    <property type="match status" value="1"/>
</dbReference>